<dbReference type="AlphaFoldDB" id="A0A1G4IL88"/>
<proteinExistence type="inferred from homology"/>
<comment type="cofactor">
    <cofactor evidence="1">
        <name>pyridoxal 5'-phosphate</name>
        <dbReference type="ChEBI" id="CHEBI:597326"/>
    </cofactor>
</comment>
<evidence type="ECO:0000313" key="7">
    <source>
        <dbReference type="EMBL" id="SCU77275.1"/>
    </source>
</evidence>
<dbReference type="CDD" id="cd00609">
    <property type="entry name" value="AAT_like"/>
    <property type="match status" value="1"/>
</dbReference>
<feature type="domain" description="Aminotransferase class I/classII large" evidence="6">
    <location>
        <begin position="93"/>
        <end position="476"/>
    </location>
</feature>
<keyword evidence="3" id="KW-0032">Aminotransferase</keyword>
<keyword evidence="8" id="KW-1185">Reference proteome</keyword>
<evidence type="ECO:0000256" key="1">
    <source>
        <dbReference type="ARBA" id="ARBA00001933"/>
    </source>
</evidence>
<dbReference type="Pfam" id="PF00155">
    <property type="entry name" value="Aminotran_1_2"/>
    <property type="match status" value="1"/>
</dbReference>
<dbReference type="GO" id="GO:0030170">
    <property type="term" value="F:pyridoxal phosphate binding"/>
    <property type="evidence" value="ECO:0007669"/>
    <property type="project" value="InterPro"/>
</dbReference>
<dbReference type="STRING" id="1230905.A0A1G4IL88"/>
<dbReference type="InterPro" id="IPR015421">
    <property type="entry name" value="PyrdxlP-dep_Trfase_major"/>
</dbReference>
<comment type="similarity">
    <text evidence="2">Belongs to the class-I pyridoxal-phosphate-dependent aminotransferase family.</text>
</comment>
<dbReference type="Proteomes" id="UP000191024">
    <property type="component" value="Chromosome A"/>
</dbReference>
<evidence type="ECO:0000259" key="6">
    <source>
        <dbReference type="Pfam" id="PF00155"/>
    </source>
</evidence>
<evidence type="ECO:0000256" key="4">
    <source>
        <dbReference type="ARBA" id="ARBA00022679"/>
    </source>
</evidence>
<dbReference type="EMBL" id="LT598462">
    <property type="protein sequence ID" value="SCU77275.1"/>
    <property type="molecule type" value="Genomic_DNA"/>
</dbReference>
<keyword evidence="4" id="KW-0808">Transferase</keyword>
<dbReference type="InterPro" id="IPR004839">
    <property type="entry name" value="Aminotransferase_I/II_large"/>
</dbReference>
<dbReference type="PANTHER" id="PTHR42790:SF21">
    <property type="entry name" value="AROMATIC_AMINOADIPATE AMINOTRANSFERASE 1"/>
    <property type="match status" value="1"/>
</dbReference>
<dbReference type="GO" id="GO:0047536">
    <property type="term" value="F:2-aminoadipate transaminase activity"/>
    <property type="evidence" value="ECO:0007669"/>
    <property type="project" value="TreeGrafter"/>
</dbReference>
<dbReference type="OrthoDB" id="691673at2759"/>
<sequence length="487" mass="55388">MALPSSKSFDNKLSLESRCRKTSLLETLNQHFDNEKIIFFGSGLPSPDLFPWKELKSKFYSKSVLNTSKPEAAIDDWATKTNSNPFVEVHSDAKALSAGLQYGNAGGRGDFLEFVKEHVKLFHELNYSDWGVAATAGTTQAWETILRIFCDRGDSILAETFSYPPSLSTAQSQGVHIHPVPMDENGVIPQKLQHMLENWQHQRKLPKLFYIIPTGQNPTGSTLSNERRKAIYKIAEEYDILIVEDEPYYFLQMESYIKAKSNRKRHDQLMSEYKRSLKKSFLSLDVSGRVIRLDSLSKILAPACRLGWIVASEKILLHYLNLQAVSIQAPSGFSQMMVLELFKRWGQDGYARWLMQLSGIYRNSRDVVCDALIERLPSGNFVQFTAPTAGMFFTIHINLSYLPHFDPELGAKTYEDRLYNKFLEDGVLLVPGSWFTCSPDVLYEEKKDTFQSCQIFFRGSFATVSFHQLEEGAKRIGDCLGKMLNTA</sequence>
<dbReference type="GO" id="GO:0009074">
    <property type="term" value="P:aromatic amino acid family catabolic process"/>
    <property type="evidence" value="ECO:0007669"/>
    <property type="project" value="TreeGrafter"/>
</dbReference>
<gene>
    <name evidence="7" type="ORF">LAMI_0A00474G</name>
</gene>
<keyword evidence="5" id="KW-0663">Pyridoxal phosphate</keyword>
<dbReference type="GO" id="GO:0006571">
    <property type="term" value="P:tyrosine biosynthetic process"/>
    <property type="evidence" value="ECO:0007669"/>
    <property type="project" value="TreeGrafter"/>
</dbReference>
<evidence type="ECO:0000313" key="8">
    <source>
        <dbReference type="Proteomes" id="UP000191024"/>
    </source>
</evidence>
<dbReference type="InterPro" id="IPR050859">
    <property type="entry name" value="Class-I_PLP-dep_aminotransf"/>
</dbReference>
<accession>A0A1G4IL88</accession>
<dbReference type="Gene3D" id="3.40.640.10">
    <property type="entry name" value="Type I PLP-dependent aspartate aminotransferase-like (Major domain)"/>
    <property type="match status" value="1"/>
</dbReference>
<protein>
    <submittedName>
        <fullName evidence="7">LAMI_0A00474g1_1</fullName>
    </submittedName>
</protein>
<evidence type="ECO:0000256" key="2">
    <source>
        <dbReference type="ARBA" id="ARBA00007441"/>
    </source>
</evidence>
<dbReference type="SUPFAM" id="SSF53383">
    <property type="entry name" value="PLP-dependent transferases"/>
    <property type="match status" value="1"/>
</dbReference>
<dbReference type="GO" id="GO:0019878">
    <property type="term" value="P:lysine biosynthetic process via aminoadipic acid"/>
    <property type="evidence" value="ECO:0007669"/>
    <property type="project" value="TreeGrafter"/>
</dbReference>
<name>A0A1G4IL88_9SACH</name>
<dbReference type="PANTHER" id="PTHR42790">
    <property type="entry name" value="AMINOTRANSFERASE"/>
    <property type="match status" value="1"/>
</dbReference>
<evidence type="ECO:0000256" key="5">
    <source>
        <dbReference type="ARBA" id="ARBA00022898"/>
    </source>
</evidence>
<evidence type="ECO:0000256" key="3">
    <source>
        <dbReference type="ARBA" id="ARBA00022576"/>
    </source>
</evidence>
<dbReference type="GO" id="GO:0008793">
    <property type="term" value="F:aromatic-amino-acid transaminase activity"/>
    <property type="evidence" value="ECO:0007669"/>
    <property type="project" value="TreeGrafter"/>
</dbReference>
<organism evidence="7 8">
    <name type="scientific">Lachancea mirantina</name>
    <dbReference type="NCBI Taxonomy" id="1230905"/>
    <lineage>
        <taxon>Eukaryota</taxon>
        <taxon>Fungi</taxon>
        <taxon>Dikarya</taxon>
        <taxon>Ascomycota</taxon>
        <taxon>Saccharomycotina</taxon>
        <taxon>Saccharomycetes</taxon>
        <taxon>Saccharomycetales</taxon>
        <taxon>Saccharomycetaceae</taxon>
        <taxon>Lachancea</taxon>
    </lineage>
</organism>
<reference evidence="7 8" key="1">
    <citation type="submission" date="2016-03" db="EMBL/GenBank/DDBJ databases">
        <authorList>
            <person name="Devillers H."/>
        </authorList>
    </citation>
    <scope>NUCLEOTIDE SEQUENCE [LARGE SCALE GENOMIC DNA]</scope>
    <source>
        <strain evidence="7">CBS 11717</strain>
    </source>
</reference>
<dbReference type="InterPro" id="IPR015424">
    <property type="entry name" value="PyrdxlP-dep_Trfase"/>
</dbReference>